<evidence type="ECO:0000256" key="3">
    <source>
        <dbReference type="ARBA" id="ARBA00022801"/>
    </source>
</evidence>
<evidence type="ECO:0000256" key="4">
    <source>
        <dbReference type="SAM" id="Phobius"/>
    </source>
</evidence>
<evidence type="ECO:0000313" key="7">
    <source>
        <dbReference type="Proteomes" id="UP001152484"/>
    </source>
</evidence>
<dbReference type="OrthoDB" id="1869436at2759"/>
<keyword evidence="4" id="KW-1133">Transmembrane helix</keyword>
<reference evidence="6" key="1">
    <citation type="submission" date="2022-07" db="EMBL/GenBank/DDBJ databases">
        <authorList>
            <person name="Macas J."/>
            <person name="Novak P."/>
            <person name="Neumann P."/>
        </authorList>
    </citation>
    <scope>NUCLEOTIDE SEQUENCE</scope>
</reference>
<evidence type="ECO:0000256" key="2">
    <source>
        <dbReference type="ARBA" id="ARBA00022670"/>
    </source>
</evidence>
<dbReference type="Gene3D" id="3.40.395.10">
    <property type="entry name" value="Adenoviral Proteinase, Chain A"/>
    <property type="match status" value="1"/>
</dbReference>
<gene>
    <name evidence="6" type="ORF">CEURO_LOCUS15184</name>
</gene>
<evidence type="ECO:0000313" key="6">
    <source>
        <dbReference type="EMBL" id="CAH9100972.1"/>
    </source>
</evidence>
<dbReference type="SUPFAM" id="SSF54001">
    <property type="entry name" value="Cysteine proteinases"/>
    <property type="match status" value="1"/>
</dbReference>
<keyword evidence="4" id="KW-0472">Membrane</keyword>
<dbReference type="Pfam" id="PF02902">
    <property type="entry name" value="Peptidase_C48"/>
    <property type="match status" value="1"/>
</dbReference>
<dbReference type="PROSITE" id="PS50600">
    <property type="entry name" value="ULP_PROTEASE"/>
    <property type="match status" value="1"/>
</dbReference>
<accession>A0A9P0ZIV7</accession>
<dbReference type="InterPro" id="IPR003653">
    <property type="entry name" value="Peptidase_C48_C"/>
</dbReference>
<dbReference type="AlphaFoldDB" id="A0A9P0ZIV7"/>
<sequence length="92" mass="10510">MKDSLCATFGKRMIWLPYNEGFHWILIVICSSVNKGYIFNSISSLSNIRIRKDLALTYRVASARNGDGKPITWHNVKCARQNGNTECGYYTM</sequence>
<name>A0A9P0ZIV7_CUSEU</name>
<comment type="caution">
    <text evidence="6">The sequence shown here is derived from an EMBL/GenBank/DDBJ whole genome shotgun (WGS) entry which is preliminary data.</text>
</comment>
<keyword evidence="4" id="KW-0812">Transmembrane</keyword>
<feature type="domain" description="Ubiquitin-like protease family profile" evidence="5">
    <location>
        <begin position="1"/>
        <end position="92"/>
    </location>
</feature>
<dbReference type="EMBL" id="CAMAPE010000038">
    <property type="protein sequence ID" value="CAH9100972.1"/>
    <property type="molecule type" value="Genomic_DNA"/>
</dbReference>
<keyword evidence="2" id="KW-0645">Protease</keyword>
<keyword evidence="7" id="KW-1185">Reference proteome</keyword>
<dbReference type="GO" id="GO:0008234">
    <property type="term" value="F:cysteine-type peptidase activity"/>
    <property type="evidence" value="ECO:0007669"/>
    <property type="project" value="InterPro"/>
</dbReference>
<comment type="similarity">
    <text evidence="1">Belongs to the peptidase C48 family.</text>
</comment>
<evidence type="ECO:0000259" key="5">
    <source>
        <dbReference type="PROSITE" id="PS50600"/>
    </source>
</evidence>
<dbReference type="InterPro" id="IPR038765">
    <property type="entry name" value="Papain-like_cys_pep_sf"/>
</dbReference>
<dbReference type="Proteomes" id="UP001152484">
    <property type="component" value="Unassembled WGS sequence"/>
</dbReference>
<organism evidence="6 7">
    <name type="scientific">Cuscuta europaea</name>
    <name type="common">European dodder</name>
    <dbReference type="NCBI Taxonomy" id="41803"/>
    <lineage>
        <taxon>Eukaryota</taxon>
        <taxon>Viridiplantae</taxon>
        <taxon>Streptophyta</taxon>
        <taxon>Embryophyta</taxon>
        <taxon>Tracheophyta</taxon>
        <taxon>Spermatophyta</taxon>
        <taxon>Magnoliopsida</taxon>
        <taxon>eudicotyledons</taxon>
        <taxon>Gunneridae</taxon>
        <taxon>Pentapetalae</taxon>
        <taxon>asterids</taxon>
        <taxon>lamiids</taxon>
        <taxon>Solanales</taxon>
        <taxon>Convolvulaceae</taxon>
        <taxon>Cuscuteae</taxon>
        <taxon>Cuscuta</taxon>
        <taxon>Cuscuta subgen. Cuscuta</taxon>
    </lineage>
</organism>
<protein>
    <recommendedName>
        <fullName evidence="5">Ubiquitin-like protease family profile domain-containing protein</fullName>
    </recommendedName>
</protein>
<keyword evidence="3" id="KW-0378">Hydrolase</keyword>
<evidence type="ECO:0000256" key="1">
    <source>
        <dbReference type="ARBA" id="ARBA00005234"/>
    </source>
</evidence>
<dbReference type="GO" id="GO:0006508">
    <property type="term" value="P:proteolysis"/>
    <property type="evidence" value="ECO:0007669"/>
    <property type="project" value="UniProtKB-KW"/>
</dbReference>
<feature type="transmembrane region" description="Helical" evidence="4">
    <location>
        <begin position="22"/>
        <end position="42"/>
    </location>
</feature>
<proteinExistence type="inferred from homology"/>